<reference evidence="1" key="2">
    <citation type="journal article" date="2015" name="Data Brief">
        <title>Shoot transcriptome of the giant reed, Arundo donax.</title>
        <authorList>
            <person name="Barrero R.A."/>
            <person name="Guerrero F.D."/>
            <person name="Moolhuijzen P."/>
            <person name="Goolsby J.A."/>
            <person name="Tidwell J."/>
            <person name="Bellgard S.E."/>
            <person name="Bellgard M.I."/>
        </authorList>
    </citation>
    <scope>NUCLEOTIDE SEQUENCE</scope>
    <source>
        <tissue evidence="1">Shoot tissue taken approximately 20 cm above the soil surface</tissue>
    </source>
</reference>
<proteinExistence type="predicted"/>
<evidence type="ECO:0000313" key="1">
    <source>
        <dbReference type="EMBL" id="JAD76315.1"/>
    </source>
</evidence>
<dbReference type="EMBL" id="GBRH01221580">
    <property type="protein sequence ID" value="JAD76315.1"/>
    <property type="molecule type" value="Transcribed_RNA"/>
</dbReference>
<organism evidence="1">
    <name type="scientific">Arundo donax</name>
    <name type="common">Giant reed</name>
    <name type="synonym">Donax arundinaceus</name>
    <dbReference type="NCBI Taxonomy" id="35708"/>
    <lineage>
        <taxon>Eukaryota</taxon>
        <taxon>Viridiplantae</taxon>
        <taxon>Streptophyta</taxon>
        <taxon>Embryophyta</taxon>
        <taxon>Tracheophyta</taxon>
        <taxon>Spermatophyta</taxon>
        <taxon>Magnoliopsida</taxon>
        <taxon>Liliopsida</taxon>
        <taxon>Poales</taxon>
        <taxon>Poaceae</taxon>
        <taxon>PACMAD clade</taxon>
        <taxon>Arundinoideae</taxon>
        <taxon>Arundineae</taxon>
        <taxon>Arundo</taxon>
    </lineage>
</organism>
<protein>
    <submittedName>
        <fullName evidence="1">Uncharacterized protein</fullName>
    </submittedName>
</protein>
<sequence length="57" mass="6718">MLIYAHPEFQIFYTILHSCMSDHKNRHLHMTPILTLGGTTLKFNEHVDIQKEIHTSK</sequence>
<dbReference type="AlphaFoldDB" id="A0A0A9CSE9"/>
<accession>A0A0A9CSE9</accession>
<name>A0A0A9CSE9_ARUDO</name>
<reference evidence="1" key="1">
    <citation type="submission" date="2014-09" db="EMBL/GenBank/DDBJ databases">
        <authorList>
            <person name="Magalhaes I.L.F."/>
            <person name="Oliveira U."/>
            <person name="Santos F.R."/>
            <person name="Vidigal T.H.D.A."/>
            <person name="Brescovit A.D."/>
            <person name="Santos A.J."/>
        </authorList>
    </citation>
    <scope>NUCLEOTIDE SEQUENCE</scope>
    <source>
        <tissue evidence="1">Shoot tissue taken approximately 20 cm above the soil surface</tissue>
    </source>
</reference>